<dbReference type="STRING" id="1217970.SAMN05444002_1102"/>
<dbReference type="AlphaFoldDB" id="A0A1N6EU82"/>
<dbReference type="RefSeq" id="WP_074255208.1">
    <property type="nucleotide sequence ID" value="NZ_FSRL01000001.1"/>
</dbReference>
<evidence type="ECO:0000313" key="2">
    <source>
        <dbReference type="Proteomes" id="UP000184932"/>
    </source>
</evidence>
<accession>A0A1N6EU82</accession>
<protein>
    <submittedName>
        <fullName evidence="1">Uncharacterized protein</fullName>
    </submittedName>
</protein>
<proteinExistence type="predicted"/>
<organism evidence="1 2">
    <name type="scientific">Vannielia litorea</name>
    <dbReference type="NCBI Taxonomy" id="1217970"/>
    <lineage>
        <taxon>Bacteria</taxon>
        <taxon>Pseudomonadati</taxon>
        <taxon>Pseudomonadota</taxon>
        <taxon>Alphaproteobacteria</taxon>
        <taxon>Rhodobacterales</taxon>
        <taxon>Paracoccaceae</taxon>
        <taxon>Vannielia</taxon>
    </lineage>
</organism>
<evidence type="ECO:0000313" key="1">
    <source>
        <dbReference type="EMBL" id="SIN86521.1"/>
    </source>
</evidence>
<gene>
    <name evidence="1" type="ORF">SAMN05444002_1102</name>
</gene>
<name>A0A1N6EU82_9RHOB</name>
<dbReference type="EMBL" id="FSRL01000001">
    <property type="protein sequence ID" value="SIN86521.1"/>
    <property type="molecule type" value="Genomic_DNA"/>
</dbReference>
<keyword evidence="2" id="KW-1185">Reference proteome</keyword>
<reference evidence="2" key="1">
    <citation type="submission" date="2016-11" db="EMBL/GenBank/DDBJ databases">
        <authorList>
            <person name="Varghese N."/>
            <person name="Submissions S."/>
        </authorList>
    </citation>
    <scope>NUCLEOTIDE SEQUENCE [LARGE SCALE GENOMIC DNA]</scope>
    <source>
        <strain evidence="2">DSM 29440</strain>
    </source>
</reference>
<dbReference type="Proteomes" id="UP000184932">
    <property type="component" value="Unassembled WGS sequence"/>
</dbReference>
<sequence length="89" mass="8954">MTDDETDRALRDALAEIPADPASLSARVLTRLAEPAARPALAARLLRPLPLAGTGLAALACAGFLGYTLTPGGHDVFTALALGGLAGGF</sequence>